<dbReference type="Proteomes" id="UP001165080">
    <property type="component" value="Unassembled WGS sequence"/>
</dbReference>
<feature type="compositionally biased region" description="Gly residues" evidence="1">
    <location>
        <begin position="217"/>
        <end position="255"/>
    </location>
</feature>
<reference evidence="2 3" key="1">
    <citation type="journal article" date="2023" name="Commun. Biol.">
        <title>Reorganization of the ancestral sex-determining regions during the evolution of trioecy in Pleodorina starrii.</title>
        <authorList>
            <person name="Takahashi K."/>
            <person name="Suzuki S."/>
            <person name="Kawai-Toyooka H."/>
            <person name="Yamamoto K."/>
            <person name="Hamaji T."/>
            <person name="Ootsuki R."/>
            <person name="Yamaguchi H."/>
            <person name="Kawachi M."/>
            <person name="Higashiyama T."/>
            <person name="Nozaki H."/>
        </authorList>
    </citation>
    <scope>NUCLEOTIDE SEQUENCE [LARGE SCALE GENOMIC DNA]</scope>
    <source>
        <strain evidence="2 3">NIES-4479</strain>
    </source>
</reference>
<feature type="compositionally biased region" description="Gly residues" evidence="1">
    <location>
        <begin position="40"/>
        <end position="94"/>
    </location>
</feature>
<accession>A0A9W6B9P2</accession>
<comment type="caution">
    <text evidence="2">The sequence shown here is derived from an EMBL/GenBank/DDBJ whole genome shotgun (WGS) entry which is preliminary data.</text>
</comment>
<proteinExistence type="predicted"/>
<protein>
    <submittedName>
        <fullName evidence="2">Uncharacterized protein</fullName>
    </submittedName>
</protein>
<dbReference type="AlphaFoldDB" id="A0A9W6B9P2"/>
<feature type="region of interest" description="Disordered" evidence="1">
    <location>
        <begin position="24"/>
        <end position="103"/>
    </location>
</feature>
<organism evidence="2 3">
    <name type="scientific">Pleodorina starrii</name>
    <dbReference type="NCBI Taxonomy" id="330485"/>
    <lineage>
        <taxon>Eukaryota</taxon>
        <taxon>Viridiplantae</taxon>
        <taxon>Chlorophyta</taxon>
        <taxon>core chlorophytes</taxon>
        <taxon>Chlorophyceae</taxon>
        <taxon>CS clade</taxon>
        <taxon>Chlamydomonadales</taxon>
        <taxon>Volvocaceae</taxon>
        <taxon>Pleodorina</taxon>
    </lineage>
</organism>
<evidence type="ECO:0000256" key="1">
    <source>
        <dbReference type="SAM" id="MobiDB-lite"/>
    </source>
</evidence>
<keyword evidence="3" id="KW-1185">Reference proteome</keyword>
<evidence type="ECO:0000313" key="3">
    <source>
        <dbReference type="Proteomes" id="UP001165080"/>
    </source>
</evidence>
<gene>
    <name evidence="2" type="primary">PLESTB000135</name>
    <name evidence="2" type="ORF">PLESTB_000060800</name>
</gene>
<name>A0A9W6B9P2_9CHLO</name>
<dbReference type="EMBL" id="BRXU01000001">
    <property type="protein sequence ID" value="GLC48116.1"/>
    <property type="molecule type" value="Genomic_DNA"/>
</dbReference>
<feature type="region of interest" description="Disordered" evidence="1">
    <location>
        <begin position="212"/>
        <end position="271"/>
    </location>
</feature>
<sequence length="297" mass="28303">MDGGGRRLGGVGGGGVGDCRRDTFSRGLLGGSEMLPGGAPSSGGDGGGGIGGDGRGGTGAGDGAGGSGGDGTGGSGTGGTGGGRGGAGAGGRGGRQPNSSGCVAESYRTFTPQALPSSCNVALQRMPPSTRSAVATTVRCAKLAAMVWASSRLAAVPTTAICPLRDPSSKHWKPRPGSICEVKVHRRLTVDTSWLQLLADVQFAGRAALMIRPQGPAPGGKGGRGGGDGSGGGGAAGAAGGGKGGDGAGSGGGGLQRSWERKKAQGVPAVGGRTETVGLAVHTAMTCTASEPAMGPR</sequence>
<evidence type="ECO:0000313" key="2">
    <source>
        <dbReference type="EMBL" id="GLC48116.1"/>
    </source>
</evidence>